<dbReference type="InterPro" id="IPR037171">
    <property type="entry name" value="NagB/RpiA_transferase-like"/>
</dbReference>
<dbReference type="PANTHER" id="PTHR11934:SF0">
    <property type="entry name" value="RIBOSE-5-PHOSPHATE ISOMERASE"/>
    <property type="match status" value="1"/>
</dbReference>
<dbReference type="GO" id="GO:0006014">
    <property type="term" value="P:D-ribose metabolic process"/>
    <property type="evidence" value="ECO:0007669"/>
    <property type="project" value="TreeGrafter"/>
</dbReference>
<dbReference type="GO" id="GO:0009052">
    <property type="term" value="P:pentose-phosphate shunt, non-oxidative branch"/>
    <property type="evidence" value="ECO:0007669"/>
    <property type="project" value="UniProtKB-UniRule"/>
</dbReference>
<proteinExistence type="inferred from homology"/>
<dbReference type="GO" id="GO:0004751">
    <property type="term" value="F:ribose-5-phosphate isomerase activity"/>
    <property type="evidence" value="ECO:0007669"/>
    <property type="project" value="UniProtKB-UniRule"/>
</dbReference>
<comment type="similarity">
    <text evidence="3">Belongs to the ribose 5-phosphate isomerase family.</text>
</comment>
<evidence type="ECO:0000313" key="5">
    <source>
        <dbReference type="Proteomes" id="UP000283387"/>
    </source>
</evidence>
<dbReference type="UniPathway" id="UPA00115">
    <property type="reaction ID" value="UER00412"/>
</dbReference>
<comment type="subunit">
    <text evidence="3">Homodimer.</text>
</comment>
<dbReference type="CDD" id="cd01398">
    <property type="entry name" value="RPI_A"/>
    <property type="match status" value="1"/>
</dbReference>
<feature type="binding site" evidence="3">
    <location>
        <begin position="25"/>
        <end position="28"/>
    </location>
    <ligand>
        <name>substrate</name>
    </ligand>
</feature>
<dbReference type="HAMAP" id="MF_00170">
    <property type="entry name" value="Rib_5P_isom_A"/>
    <property type="match status" value="1"/>
</dbReference>
<evidence type="ECO:0000256" key="3">
    <source>
        <dbReference type="HAMAP-Rule" id="MF_00170"/>
    </source>
</evidence>
<dbReference type="Proteomes" id="UP000283387">
    <property type="component" value="Unassembled WGS sequence"/>
</dbReference>
<dbReference type="AlphaFoldDB" id="A0A419VWK5"/>
<name>A0A419VWK5_9BACT</name>
<keyword evidence="5" id="KW-1185">Reference proteome</keyword>
<dbReference type="Gene3D" id="3.30.70.260">
    <property type="match status" value="1"/>
</dbReference>
<feature type="binding site" evidence="3">
    <location>
        <begin position="93"/>
        <end position="96"/>
    </location>
    <ligand>
        <name>substrate</name>
    </ligand>
</feature>
<dbReference type="PANTHER" id="PTHR11934">
    <property type="entry name" value="RIBOSE-5-PHOSPHATE ISOMERASE"/>
    <property type="match status" value="1"/>
</dbReference>
<dbReference type="OrthoDB" id="5870696at2"/>
<sequence length="221" mass="23754">MNAKQLVGEKATEYIQDGMIVGLGTGSTAFYAIQKIGQLVKDGLKIKGVPTSKATEKLATELGIPLLNIADVRSIDLTIDGADEFDPNKQLIKGGGGALLREKIVASISKVFICIADASKSSDVLGSFPLPVEVTPFAYQVTAYQLEKLGCTPKLRMQGDQPFVTDNQNYIVDCKFEKIEDPAALTIEINQIPGVVENGLFANIATRIICNTEDGSVQVFE</sequence>
<dbReference type="GO" id="GO:0005829">
    <property type="term" value="C:cytosol"/>
    <property type="evidence" value="ECO:0007669"/>
    <property type="project" value="TreeGrafter"/>
</dbReference>
<comment type="caution">
    <text evidence="4">The sequence shown here is derived from an EMBL/GenBank/DDBJ whole genome shotgun (WGS) entry which is preliminary data.</text>
</comment>
<comment type="catalytic activity">
    <reaction evidence="1 3">
        <text>aldehydo-D-ribose 5-phosphate = D-ribulose 5-phosphate</text>
        <dbReference type="Rhea" id="RHEA:14657"/>
        <dbReference type="ChEBI" id="CHEBI:58121"/>
        <dbReference type="ChEBI" id="CHEBI:58273"/>
        <dbReference type="EC" id="5.3.1.6"/>
    </reaction>
</comment>
<gene>
    <name evidence="3" type="primary">rpiA</name>
    <name evidence="4" type="ORF">BC643_4232</name>
</gene>
<comment type="function">
    <text evidence="3">Catalyzes the reversible conversion of ribose-5-phosphate to ribulose 5-phosphate.</text>
</comment>
<dbReference type="InterPro" id="IPR020672">
    <property type="entry name" value="Ribose5P_isomerase_typA_subgr"/>
</dbReference>
<dbReference type="Pfam" id="PF06026">
    <property type="entry name" value="Rib_5-P_isom_A"/>
    <property type="match status" value="1"/>
</dbReference>
<dbReference type="NCBIfam" id="NF001924">
    <property type="entry name" value="PRK00702.1"/>
    <property type="match status" value="1"/>
</dbReference>
<dbReference type="EC" id="5.3.1.6" evidence="3"/>
<dbReference type="SUPFAM" id="SSF100950">
    <property type="entry name" value="NagB/RpiA/CoA transferase-like"/>
    <property type="match status" value="1"/>
</dbReference>
<dbReference type="Gene3D" id="3.40.50.1360">
    <property type="match status" value="1"/>
</dbReference>
<accession>A0A419VWK5</accession>
<dbReference type="InterPro" id="IPR004788">
    <property type="entry name" value="Ribose5P_isomerase_type_A"/>
</dbReference>
<feature type="binding site" evidence="3">
    <location>
        <begin position="80"/>
        <end position="83"/>
    </location>
    <ligand>
        <name>substrate</name>
    </ligand>
</feature>
<evidence type="ECO:0000313" key="4">
    <source>
        <dbReference type="EMBL" id="RKD86534.1"/>
    </source>
</evidence>
<dbReference type="FunFam" id="3.40.50.1360:FF:000001">
    <property type="entry name" value="Ribose-5-phosphate isomerase A"/>
    <property type="match status" value="1"/>
</dbReference>
<evidence type="ECO:0000256" key="2">
    <source>
        <dbReference type="ARBA" id="ARBA00023235"/>
    </source>
</evidence>
<keyword evidence="2 3" id="KW-0413">Isomerase</keyword>
<dbReference type="NCBIfam" id="TIGR00021">
    <property type="entry name" value="rpiA"/>
    <property type="match status" value="1"/>
</dbReference>
<dbReference type="SUPFAM" id="SSF75445">
    <property type="entry name" value="D-ribose-5-phosphate isomerase (RpiA), lid domain"/>
    <property type="match status" value="1"/>
</dbReference>
<reference evidence="4 5" key="1">
    <citation type="submission" date="2018-09" db="EMBL/GenBank/DDBJ databases">
        <title>Genomic Encyclopedia of Archaeal and Bacterial Type Strains, Phase II (KMG-II): from individual species to whole genera.</title>
        <authorList>
            <person name="Goeker M."/>
        </authorList>
    </citation>
    <scope>NUCLEOTIDE SEQUENCE [LARGE SCALE GENOMIC DNA]</scope>
    <source>
        <strain evidence="4 5">DSM 27148</strain>
    </source>
</reference>
<organism evidence="4 5">
    <name type="scientific">Mangrovibacterium diazotrophicum</name>
    <dbReference type="NCBI Taxonomy" id="1261403"/>
    <lineage>
        <taxon>Bacteria</taxon>
        <taxon>Pseudomonadati</taxon>
        <taxon>Bacteroidota</taxon>
        <taxon>Bacteroidia</taxon>
        <taxon>Marinilabiliales</taxon>
        <taxon>Prolixibacteraceae</taxon>
        <taxon>Mangrovibacterium</taxon>
    </lineage>
</organism>
<comment type="pathway">
    <text evidence="3">Carbohydrate degradation; pentose phosphate pathway; D-ribose 5-phosphate from D-ribulose 5-phosphate (non-oxidative stage): step 1/1.</text>
</comment>
<dbReference type="RefSeq" id="WP_120275222.1">
    <property type="nucleotide sequence ID" value="NZ_RAPN01000004.1"/>
</dbReference>
<dbReference type="EMBL" id="RAPN01000004">
    <property type="protein sequence ID" value="RKD86534.1"/>
    <property type="molecule type" value="Genomic_DNA"/>
</dbReference>
<protein>
    <recommendedName>
        <fullName evidence="3">Ribose-5-phosphate isomerase A</fullName>
        <ecNumber evidence="3">5.3.1.6</ecNumber>
    </recommendedName>
    <alternativeName>
        <fullName evidence="3">Phosphoriboisomerase A</fullName>
        <shortName evidence="3">PRI</shortName>
    </alternativeName>
</protein>
<feature type="binding site" evidence="3">
    <location>
        <position position="120"/>
    </location>
    <ligand>
        <name>substrate</name>
    </ligand>
</feature>
<feature type="active site" description="Proton acceptor" evidence="3">
    <location>
        <position position="102"/>
    </location>
</feature>
<evidence type="ECO:0000256" key="1">
    <source>
        <dbReference type="ARBA" id="ARBA00001713"/>
    </source>
</evidence>